<dbReference type="InterPro" id="IPR015422">
    <property type="entry name" value="PyrdxlP-dep_Trfase_small"/>
</dbReference>
<evidence type="ECO:0000256" key="4">
    <source>
        <dbReference type="ARBA" id="ARBA00022898"/>
    </source>
</evidence>
<sequence>MLGAMTRSVHPIYAAMGETVFEAMSALCRDGSRINLGQGFPDDNGPPELRAAAARALEQRSNQYPPMAGVPELRAALADFYRRHQGLDLAPDSYVVTSGATEALTAAILAVVRPGDEVLLFAPTYDLYAPMVRRAGAIPVFVRLSPPLWRYERAQIEAAITPRTAAMIVNDPLNPTGSVASAEELADLAALCAAHDLVAICDEVWEGVRFDGIGHRSLLDQTGMAGRTIKIGSAGKLFGLTGWKLGWLCASPELAGVLGRVHQFLTFTTMPATQYAVAEGLARDDVLSRQHAGWARTRTAMLRLLDEAGFAVLPAPATWFTCVDLAASGIALDDAAFSRRAVHEGGVATIPLSAFSVDGELTGVVRLCHCKDESVLAEGVRRLAAVRDGLGGAAPWKAAPA</sequence>
<dbReference type="InterPro" id="IPR051326">
    <property type="entry name" value="Kynurenine-oxoglutarate_AT"/>
</dbReference>
<dbReference type="InterPro" id="IPR015424">
    <property type="entry name" value="PyrdxlP-dep_Trfase"/>
</dbReference>
<feature type="domain" description="Aminotransferase class I/classII large" evidence="5">
    <location>
        <begin position="34"/>
        <end position="383"/>
    </location>
</feature>
<evidence type="ECO:0000313" key="7">
    <source>
        <dbReference type="Proteomes" id="UP000551327"/>
    </source>
</evidence>
<dbReference type="GO" id="GO:0030170">
    <property type="term" value="F:pyridoxal phosphate binding"/>
    <property type="evidence" value="ECO:0007669"/>
    <property type="project" value="InterPro"/>
</dbReference>
<keyword evidence="4" id="KW-0663">Pyridoxal phosphate</keyword>
<dbReference type="EMBL" id="JACLAX010000015">
    <property type="protein sequence ID" value="MBC2670166.1"/>
    <property type="molecule type" value="Genomic_DNA"/>
</dbReference>
<evidence type="ECO:0000256" key="2">
    <source>
        <dbReference type="ARBA" id="ARBA00022576"/>
    </source>
</evidence>
<comment type="caution">
    <text evidence="6">The sequence shown here is derived from an EMBL/GenBank/DDBJ whole genome shotgun (WGS) entry which is preliminary data.</text>
</comment>
<protein>
    <submittedName>
        <fullName evidence="6">Aminotransferase class I/II-fold pyridoxal phosphate-dependent enzyme</fullName>
    </submittedName>
</protein>
<keyword evidence="2 6" id="KW-0032">Aminotransferase</keyword>
<accession>A0A7X1KQX4</accession>
<dbReference type="PANTHER" id="PTHR43807">
    <property type="entry name" value="FI04487P"/>
    <property type="match status" value="1"/>
</dbReference>
<dbReference type="PANTHER" id="PTHR43807:SF20">
    <property type="entry name" value="FI04487P"/>
    <property type="match status" value="1"/>
</dbReference>
<name>A0A7X1KQX4_9SPHN</name>
<comment type="cofactor">
    <cofactor evidence="1">
        <name>pyridoxal 5'-phosphate</name>
        <dbReference type="ChEBI" id="CHEBI:597326"/>
    </cofactor>
</comment>
<dbReference type="Pfam" id="PF00155">
    <property type="entry name" value="Aminotran_1_2"/>
    <property type="match status" value="1"/>
</dbReference>
<dbReference type="AlphaFoldDB" id="A0A7X1KQX4"/>
<keyword evidence="7" id="KW-1185">Reference proteome</keyword>
<keyword evidence="3 6" id="KW-0808">Transferase</keyword>
<dbReference type="CDD" id="cd00609">
    <property type="entry name" value="AAT_like"/>
    <property type="match status" value="1"/>
</dbReference>
<dbReference type="GO" id="GO:0016212">
    <property type="term" value="F:kynurenine-oxoglutarate transaminase activity"/>
    <property type="evidence" value="ECO:0007669"/>
    <property type="project" value="TreeGrafter"/>
</dbReference>
<dbReference type="Gene3D" id="3.90.1150.10">
    <property type="entry name" value="Aspartate Aminotransferase, domain 1"/>
    <property type="match status" value="1"/>
</dbReference>
<evidence type="ECO:0000259" key="5">
    <source>
        <dbReference type="Pfam" id="PF00155"/>
    </source>
</evidence>
<dbReference type="InterPro" id="IPR004839">
    <property type="entry name" value="Aminotransferase_I/II_large"/>
</dbReference>
<dbReference type="Proteomes" id="UP000551327">
    <property type="component" value="Unassembled WGS sequence"/>
</dbReference>
<dbReference type="InterPro" id="IPR015421">
    <property type="entry name" value="PyrdxlP-dep_Trfase_major"/>
</dbReference>
<dbReference type="GO" id="GO:0005737">
    <property type="term" value="C:cytoplasm"/>
    <property type="evidence" value="ECO:0007669"/>
    <property type="project" value="TreeGrafter"/>
</dbReference>
<proteinExistence type="predicted"/>
<gene>
    <name evidence="6" type="ORF">H7F53_13505</name>
</gene>
<evidence type="ECO:0000256" key="3">
    <source>
        <dbReference type="ARBA" id="ARBA00022679"/>
    </source>
</evidence>
<organism evidence="6 7">
    <name type="scientific">Novosphingobium piscinae</name>
    <dbReference type="NCBI Taxonomy" id="1507448"/>
    <lineage>
        <taxon>Bacteria</taxon>
        <taxon>Pseudomonadati</taxon>
        <taxon>Pseudomonadota</taxon>
        <taxon>Alphaproteobacteria</taxon>
        <taxon>Sphingomonadales</taxon>
        <taxon>Sphingomonadaceae</taxon>
        <taxon>Novosphingobium</taxon>
    </lineage>
</organism>
<evidence type="ECO:0000256" key="1">
    <source>
        <dbReference type="ARBA" id="ARBA00001933"/>
    </source>
</evidence>
<reference evidence="6 7" key="1">
    <citation type="submission" date="2020-08" db="EMBL/GenBank/DDBJ databases">
        <title>The genome sequence of type strain Novosphingobium piscinae KCTC 42194.</title>
        <authorList>
            <person name="Liu Y."/>
        </authorList>
    </citation>
    <scope>NUCLEOTIDE SEQUENCE [LARGE SCALE GENOMIC DNA]</scope>
    <source>
        <strain evidence="6 7">KCTC 42194</strain>
    </source>
</reference>
<dbReference type="SUPFAM" id="SSF53383">
    <property type="entry name" value="PLP-dependent transferases"/>
    <property type="match status" value="1"/>
</dbReference>
<dbReference type="Gene3D" id="3.40.640.10">
    <property type="entry name" value="Type I PLP-dependent aspartate aminotransferase-like (Major domain)"/>
    <property type="match status" value="1"/>
</dbReference>
<evidence type="ECO:0000313" key="6">
    <source>
        <dbReference type="EMBL" id="MBC2670166.1"/>
    </source>
</evidence>